<dbReference type="Gene3D" id="3.40.50.150">
    <property type="entry name" value="Vaccinia Virus protein VP39"/>
    <property type="match status" value="1"/>
</dbReference>
<evidence type="ECO:0000313" key="3">
    <source>
        <dbReference type="Proteomes" id="UP001139031"/>
    </source>
</evidence>
<keyword evidence="1" id="KW-0732">Signal</keyword>
<name>A0ABS7TN61_9BACT</name>
<sequence>MHAVKSIARLGLASFALAEGAAALVRFQERKCLFRAAATRAAATGRKLVVVGDPDGGFHTRFMRAYDCGDLCVDLAGCPACPMNLVADITKGQLPGIADDSVIVFVSCVFEYVEDLHAAMAEVRRIAGHPGNIFVVTVQPWTLTSRLYPGARWRGHVRDGTVEMHQVSSLEMFAAAALVGSLAAASCWPSRS</sequence>
<proteinExistence type="predicted"/>
<dbReference type="Proteomes" id="UP001139031">
    <property type="component" value="Unassembled WGS sequence"/>
</dbReference>
<dbReference type="InterPro" id="IPR029063">
    <property type="entry name" value="SAM-dependent_MTases_sf"/>
</dbReference>
<dbReference type="RefSeq" id="WP_224191440.1">
    <property type="nucleotide sequence ID" value="NZ_JAIRAU010000008.1"/>
</dbReference>
<feature type="chain" id="PRO_5047173792" description="Methyltransferase type 11 domain-containing protein" evidence="1">
    <location>
        <begin position="19"/>
        <end position="192"/>
    </location>
</feature>
<comment type="caution">
    <text evidence="2">The sequence shown here is derived from an EMBL/GenBank/DDBJ whole genome shotgun (WGS) entry which is preliminary data.</text>
</comment>
<evidence type="ECO:0000313" key="2">
    <source>
        <dbReference type="EMBL" id="MBZ5709668.1"/>
    </source>
</evidence>
<dbReference type="EMBL" id="JAIRAU010000008">
    <property type="protein sequence ID" value="MBZ5709668.1"/>
    <property type="molecule type" value="Genomic_DNA"/>
</dbReference>
<evidence type="ECO:0008006" key="4">
    <source>
        <dbReference type="Google" id="ProtNLM"/>
    </source>
</evidence>
<reference evidence="2" key="1">
    <citation type="submission" date="2021-08" db="EMBL/GenBank/DDBJ databases">
        <authorList>
            <person name="Stevens D.C."/>
        </authorList>
    </citation>
    <scope>NUCLEOTIDE SEQUENCE</scope>
    <source>
        <strain evidence="2">DSM 53165</strain>
    </source>
</reference>
<accession>A0ABS7TN61</accession>
<evidence type="ECO:0000256" key="1">
    <source>
        <dbReference type="SAM" id="SignalP"/>
    </source>
</evidence>
<gene>
    <name evidence="2" type="ORF">K7C98_10375</name>
</gene>
<protein>
    <recommendedName>
        <fullName evidence="4">Methyltransferase type 11 domain-containing protein</fullName>
    </recommendedName>
</protein>
<feature type="signal peptide" evidence="1">
    <location>
        <begin position="1"/>
        <end position="18"/>
    </location>
</feature>
<keyword evidence="3" id="KW-1185">Reference proteome</keyword>
<organism evidence="2 3">
    <name type="scientific">Nannocystis pusilla</name>
    <dbReference type="NCBI Taxonomy" id="889268"/>
    <lineage>
        <taxon>Bacteria</taxon>
        <taxon>Pseudomonadati</taxon>
        <taxon>Myxococcota</taxon>
        <taxon>Polyangia</taxon>
        <taxon>Nannocystales</taxon>
        <taxon>Nannocystaceae</taxon>
        <taxon>Nannocystis</taxon>
    </lineage>
</organism>